<name>A0ABY4SQ71_9CAUL</name>
<feature type="domain" description="DUF1828" evidence="1">
    <location>
        <begin position="29"/>
        <end position="116"/>
    </location>
</feature>
<evidence type="ECO:0000313" key="2">
    <source>
        <dbReference type="EMBL" id="URI16892.1"/>
    </source>
</evidence>
<sequence length="258" mass="28735">MNIQDDICEALCGGFEVRRLKMGYAIRSPFTWFTGDALTFYARLDGGRVRIEDDAASYAELEGAGVDFSTDTRLGILSGLMEEHGVEFDQVAMRFQTAWLSGQQAGEGAARFLAFMHRLQDMVFTTRDRVASTFRDDLVAALADRFGAEADIGVDEPAAEGLKDYVVDVLVKHKSGRRVAIFAGITEHRALEAVLLSKELELKGEENVIPFLIYQETNTKRVSIRTQSRAMNSDLELGTWDGARVEVLDKVAKRATRR</sequence>
<protein>
    <submittedName>
        <fullName evidence="2">DUF1828 domain-containing protein</fullName>
    </submittedName>
</protein>
<keyword evidence="3" id="KW-1185">Reference proteome</keyword>
<gene>
    <name evidence="2" type="ORF">M8231_08010</name>
</gene>
<organism evidence="2 3">
    <name type="scientific">Brevundimonas albigilva</name>
    <dbReference type="NCBI Taxonomy" id="1312364"/>
    <lineage>
        <taxon>Bacteria</taxon>
        <taxon>Pseudomonadati</taxon>
        <taxon>Pseudomonadota</taxon>
        <taxon>Alphaproteobacteria</taxon>
        <taxon>Caulobacterales</taxon>
        <taxon>Caulobacteraceae</taxon>
        <taxon>Brevundimonas</taxon>
    </lineage>
</organism>
<evidence type="ECO:0000313" key="3">
    <source>
        <dbReference type="Proteomes" id="UP001055429"/>
    </source>
</evidence>
<dbReference type="RefSeq" id="WP_250202562.1">
    <property type="nucleotide sequence ID" value="NZ_CP097649.1"/>
</dbReference>
<dbReference type="EMBL" id="CP097649">
    <property type="protein sequence ID" value="URI16892.1"/>
    <property type="molecule type" value="Genomic_DNA"/>
</dbReference>
<accession>A0ABY4SQ71</accession>
<dbReference type="Proteomes" id="UP001055429">
    <property type="component" value="Chromosome"/>
</dbReference>
<evidence type="ECO:0000259" key="1">
    <source>
        <dbReference type="Pfam" id="PF08861"/>
    </source>
</evidence>
<dbReference type="Pfam" id="PF08861">
    <property type="entry name" value="DUF1828"/>
    <property type="match status" value="1"/>
</dbReference>
<proteinExistence type="predicted"/>
<dbReference type="InterPro" id="IPR014960">
    <property type="entry name" value="DUF1828"/>
</dbReference>
<reference evidence="2" key="1">
    <citation type="submission" date="2022-05" db="EMBL/GenBank/DDBJ databases">
        <title>Brevundimonas albigilva TT17 genome sequence.</title>
        <authorList>
            <person name="Lee K."/>
            <person name="Son H."/>
        </authorList>
    </citation>
    <scope>NUCLEOTIDE SEQUENCE</scope>
    <source>
        <strain evidence="2">TT17</strain>
    </source>
</reference>